<reference evidence="5" key="2">
    <citation type="submission" date="2023-02" db="EMBL/GenBank/DDBJ databases">
        <authorList>
            <person name="Swenson N.G."/>
            <person name="Wegrzyn J.L."/>
            <person name="Mcevoy S.L."/>
        </authorList>
    </citation>
    <scope>NUCLEOTIDE SEQUENCE</scope>
    <source>
        <strain evidence="5">91603</strain>
        <tissue evidence="5">Leaf</tissue>
    </source>
</reference>
<dbReference type="InterPro" id="IPR016135">
    <property type="entry name" value="UBQ-conjugating_enzyme/RWD"/>
</dbReference>
<dbReference type="SUPFAM" id="SSF54495">
    <property type="entry name" value="UBC-like"/>
    <property type="match status" value="1"/>
</dbReference>
<evidence type="ECO:0000313" key="6">
    <source>
        <dbReference type="Proteomes" id="UP001064489"/>
    </source>
</evidence>
<evidence type="ECO:0000259" key="3">
    <source>
        <dbReference type="PROSITE" id="PS50089"/>
    </source>
</evidence>
<dbReference type="PROSITE" id="PS50908">
    <property type="entry name" value="RWD"/>
    <property type="match status" value="1"/>
</dbReference>
<protein>
    <recommendedName>
        <fullName evidence="7">E3 ubiquitin-protein ligase RNF25</fullName>
    </recommendedName>
</protein>
<dbReference type="CDD" id="cd23818">
    <property type="entry name" value="RWD_RNF25"/>
    <property type="match status" value="1"/>
</dbReference>
<dbReference type="FunFam" id="3.10.110.10:FF:000100">
    <property type="entry name" value="RWD domain-containing protein"/>
    <property type="match status" value="1"/>
</dbReference>
<keyword evidence="1" id="KW-0862">Zinc</keyword>
<sequence length="416" mass="46877">MAEEEVTMELEAVQAVYEDDCVVIESYPPHIHLNIKPRTADDSSQQFVEAVIGIRAGPKYPKEPPHVNLIESKGLDEQRQKRLISSIQDKACELSSCLMLVALCEESVEKLSVMNHPDGDCPLCLYSMFPKDKHEEILPFMKLMSCFHCFHSECIIRWWNWLQSEKESNTDNSSTTVHPIREMRKDMHGATEEDMGSCPVCRKVFQAKDIEHVLDLVGNHSSQMGSDITEVDDSEKLILQSDSELVRREKFEAILKLQQEISGLIEPKRELLVLPGMFLPQPATLPTATSIKENTEQEQKVAPVAADMNPSGSSNRPSTSSRRNSGAGMRKPRLEVWDCVCVVDPRNRVLINLIHFIFQVNLCMDGSLRVVFWSLNSSGLLFSWDLAIYFGCQNLKVSTDYVASMLSLSLSSNLGL</sequence>
<dbReference type="InterPro" id="IPR013083">
    <property type="entry name" value="Znf_RING/FYVE/PHD"/>
</dbReference>
<dbReference type="PANTHER" id="PTHR13198">
    <property type="entry name" value="RING FINGER PROTEIN 25"/>
    <property type="match status" value="1"/>
</dbReference>
<evidence type="ECO:0008006" key="7">
    <source>
        <dbReference type="Google" id="ProtNLM"/>
    </source>
</evidence>
<evidence type="ECO:0000256" key="1">
    <source>
        <dbReference type="PROSITE-ProRule" id="PRU00175"/>
    </source>
</evidence>
<feature type="compositionally biased region" description="Low complexity" evidence="2">
    <location>
        <begin position="309"/>
        <end position="326"/>
    </location>
</feature>
<name>A0AAD5J008_ACENE</name>
<evidence type="ECO:0000256" key="2">
    <source>
        <dbReference type="SAM" id="MobiDB-lite"/>
    </source>
</evidence>
<organism evidence="5 6">
    <name type="scientific">Acer negundo</name>
    <name type="common">Box elder</name>
    <dbReference type="NCBI Taxonomy" id="4023"/>
    <lineage>
        <taxon>Eukaryota</taxon>
        <taxon>Viridiplantae</taxon>
        <taxon>Streptophyta</taxon>
        <taxon>Embryophyta</taxon>
        <taxon>Tracheophyta</taxon>
        <taxon>Spermatophyta</taxon>
        <taxon>Magnoliopsida</taxon>
        <taxon>eudicotyledons</taxon>
        <taxon>Gunneridae</taxon>
        <taxon>Pentapetalae</taxon>
        <taxon>rosids</taxon>
        <taxon>malvids</taxon>
        <taxon>Sapindales</taxon>
        <taxon>Sapindaceae</taxon>
        <taxon>Hippocastanoideae</taxon>
        <taxon>Acereae</taxon>
        <taxon>Acer</taxon>
    </lineage>
</organism>
<dbReference type="SMART" id="SM00184">
    <property type="entry name" value="RING"/>
    <property type="match status" value="1"/>
</dbReference>
<feature type="domain" description="RWD" evidence="4">
    <location>
        <begin position="8"/>
        <end position="114"/>
    </location>
</feature>
<dbReference type="GO" id="GO:0008270">
    <property type="term" value="F:zinc ion binding"/>
    <property type="evidence" value="ECO:0007669"/>
    <property type="project" value="UniProtKB-KW"/>
</dbReference>
<evidence type="ECO:0000259" key="4">
    <source>
        <dbReference type="PROSITE" id="PS50908"/>
    </source>
</evidence>
<keyword evidence="6" id="KW-1185">Reference proteome</keyword>
<dbReference type="GO" id="GO:0016567">
    <property type="term" value="P:protein ubiquitination"/>
    <property type="evidence" value="ECO:0007669"/>
    <property type="project" value="TreeGrafter"/>
</dbReference>
<dbReference type="SMART" id="SM00591">
    <property type="entry name" value="RWD"/>
    <property type="match status" value="1"/>
</dbReference>
<comment type="caution">
    <text evidence="5">The sequence shown here is derived from an EMBL/GenBank/DDBJ whole genome shotgun (WGS) entry which is preliminary data.</text>
</comment>
<evidence type="ECO:0000313" key="5">
    <source>
        <dbReference type="EMBL" id="KAI9181263.1"/>
    </source>
</evidence>
<reference evidence="5" key="1">
    <citation type="journal article" date="2022" name="Plant J.">
        <title>Strategies of tolerance reflected in two North American maple genomes.</title>
        <authorList>
            <person name="McEvoy S.L."/>
            <person name="Sezen U.U."/>
            <person name="Trouern-Trend A."/>
            <person name="McMahon S.M."/>
            <person name="Schaberg P.G."/>
            <person name="Yang J."/>
            <person name="Wegrzyn J.L."/>
            <person name="Swenson N.G."/>
        </authorList>
    </citation>
    <scope>NUCLEOTIDE SEQUENCE</scope>
    <source>
        <strain evidence="5">91603</strain>
    </source>
</reference>
<dbReference type="Gene3D" id="3.30.40.10">
    <property type="entry name" value="Zinc/RING finger domain, C3HC4 (zinc finger)"/>
    <property type="match status" value="1"/>
</dbReference>
<dbReference type="GO" id="GO:0005634">
    <property type="term" value="C:nucleus"/>
    <property type="evidence" value="ECO:0007669"/>
    <property type="project" value="TreeGrafter"/>
</dbReference>
<proteinExistence type="predicted"/>
<dbReference type="PANTHER" id="PTHR13198:SF4">
    <property type="entry name" value="E3 UBIQUITIN-PROTEIN LIGASE RNF25"/>
    <property type="match status" value="1"/>
</dbReference>
<keyword evidence="1" id="KW-0479">Metal-binding</keyword>
<feature type="region of interest" description="Disordered" evidence="2">
    <location>
        <begin position="295"/>
        <end position="328"/>
    </location>
</feature>
<dbReference type="SUPFAM" id="SSF57850">
    <property type="entry name" value="RING/U-box"/>
    <property type="match status" value="1"/>
</dbReference>
<dbReference type="Gene3D" id="3.10.110.10">
    <property type="entry name" value="Ubiquitin Conjugating Enzyme"/>
    <property type="match status" value="1"/>
</dbReference>
<dbReference type="InterPro" id="IPR001841">
    <property type="entry name" value="Znf_RING"/>
</dbReference>
<accession>A0AAD5J008</accession>
<dbReference type="FunFam" id="3.30.40.10:FF:000914">
    <property type="entry name" value="RWD domain-containing protein"/>
    <property type="match status" value="1"/>
</dbReference>
<feature type="domain" description="RING-type" evidence="3">
    <location>
        <begin position="121"/>
        <end position="202"/>
    </location>
</feature>
<dbReference type="PROSITE" id="PS50089">
    <property type="entry name" value="ZF_RING_2"/>
    <property type="match status" value="1"/>
</dbReference>
<keyword evidence="1" id="KW-0863">Zinc-finger</keyword>
<dbReference type="EMBL" id="JAJSOW010000101">
    <property type="protein sequence ID" value="KAI9181263.1"/>
    <property type="molecule type" value="Genomic_DNA"/>
</dbReference>
<gene>
    <name evidence="5" type="ORF">LWI28_013067</name>
</gene>
<dbReference type="AlphaFoldDB" id="A0AAD5J008"/>
<dbReference type="InterPro" id="IPR039133">
    <property type="entry name" value="RNF25"/>
</dbReference>
<dbReference type="Proteomes" id="UP001064489">
    <property type="component" value="Chromosome 4"/>
</dbReference>
<dbReference type="InterPro" id="IPR006575">
    <property type="entry name" value="RWD_dom"/>
</dbReference>
<dbReference type="GO" id="GO:0061630">
    <property type="term" value="F:ubiquitin protein ligase activity"/>
    <property type="evidence" value="ECO:0007669"/>
    <property type="project" value="InterPro"/>
</dbReference>
<dbReference type="Pfam" id="PF05773">
    <property type="entry name" value="RWD"/>
    <property type="match status" value="1"/>
</dbReference>